<keyword evidence="2" id="KW-1185">Reference proteome</keyword>
<organism evidence="1 2">
    <name type="scientific">Polyangium mundeleinium</name>
    <dbReference type="NCBI Taxonomy" id="2995306"/>
    <lineage>
        <taxon>Bacteria</taxon>
        <taxon>Pseudomonadati</taxon>
        <taxon>Myxococcota</taxon>
        <taxon>Polyangia</taxon>
        <taxon>Polyangiales</taxon>
        <taxon>Polyangiaceae</taxon>
        <taxon>Polyangium</taxon>
    </lineage>
</organism>
<name>A0ABT5F6A5_9BACT</name>
<accession>A0ABT5F6A5</accession>
<protein>
    <submittedName>
        <fullName evidence="1">Uncharacterized protein</fullName>
    </submittedName>
</protein>
<gene>
    <name evidence="1" type="ORF">POL67_50370</name>
</gene>
<comment type="caution">
    <text evidence="1">The sequence shown here is derived from an EMBL/GenBank/DDBJ whole genome shotgun (WGS) entry which is preliminary data.</text>
</comment>
<evidence type="ECO:0000313" key="2">
    <source>
        <dbReference type="Proteomes" id="UP001221411"/>
    </source>
</evidence>
<dbReference type="Proteomes" id="UP001221411">
    <property type="component" value="Unassembled WGS sequence"/>
</dbReference>
<proteinExistence type="predicted"/>
<reference evidence="1 2" key="1">
    <citation type="submission" date="2022-11" db="EMBL/GenBank/DDBJ databases">
        <title>Minimal conservation of predation-associated metabolite biosynthetic gene clusters underscores biosynthetic potential of Myxococcota including descriptions for ten novel species: Archangium lansinium sp. nov., Myxococcus landrumus sp. nov., Nannocystis bai.</title>
        <authorList>
            <person name="Ahearne A."/>
            <person name="Stevens C."/>
            <person name="Dowd S."/>
        </authorList>
    </citation>
    <scope>NUCLEOTIDE SEQUENCE [LARGE SCALE GENOMIC DNA]</scope>
    <source>
        <strain evidence="1 2">RJM3</strain>
    </source>
</reference>
<dbReference type="EMBL" id="JAQNDO010000001">
    <property type="protein sequence ID" value="MDC0749638.1"/>
    <property type="molecule type" value="Genomic_DNA"/>
</dbReference>
<sequence>MVPGGSIGAQIAIDSGTLAKGTPQARLGKAIGEIGIGLVQMALGVGGSFVGGGMSTTGGGAIVGVPIAVASAGMLVNGYAAVGVGWDGFWQAWSEGSGAGSGEGSAIDSGRKGWTHMAEAGRHVPRHTLAEAIQHGTRMPDPQGAPGAIKILQQITVNGKSRTLEIIYREADNTILHFLYK</sequence>
<evidence type="ECO:0000313" key="1">
    <source>
        <dbReference type="EMBL" id="MDC0749638.1"/>
    </source>
</evidence>
<dbReference type="RefSeq" id="WP_271929710.1">
    <property type="nucleotide sequence ID" value="NZ_JAQNDO010000001.1"/>
</dbReference>